<sequence length="207" mass="21963">MRVDGLCANASSFARDAGGVCARGMANQRVLSELREMSMHNRCAPMRPSKEVDRPGRAAAENVMYPTDPPQPLQNCPWWAPEGGGRCVFMGRRAKALRCAVAGGGSGAAAKVFTTAAVETRAAEGDEGGPCSCKAVRCAGGRDAFSLGRGLLDVFTLLRDCRALPNPAGLLLPSFLCAFAGTHPATATRYKLGCEFIFILCRWHRAG</sequence>
<dbReference type="RefSeq" id="XP_029233451.1">
    <property type="nucleotide sequence ID" value="XM_029386745.1"/>
</dbReference>
<proteinExistence type="predicted"/>
<dbReference type="Proteomes" id="UP000283634">
    <property type="component" value="Unassembled WGS sequence"/>
</dbReference>
<keyword evidence="2" id="KW-1185">Reference proteome</keyword>
<comment type="caution">
    <text evidence="1">The sequence shown here is derived from an EMBL/GenBank/DDBJ whole genome shotgun (WGS) entry which is preliminary data.</text>
</comment>
<accession>A0A422MRT0</accession>
<reference evidence="1 2" key="1">
    <citation type="journal article" date="2018" name="BMC Genomics">
        <title>Genomic comparison of Trypanosoma conorhini and Trypanosoma rangeli to Trypanosoma cruzi strains of high and low virulence.</title>
        <authorList>
            <person name="Bradwell K.R."/>
            <person name="Koparde V.N."/>
            <person name="Matveyev A.V."/>
            <person name="Serrano M.G."/>
            <person name="Alves J.M."/>
            <person name="Parikh H."/>
            <person name="Huang B."/>
            <person name="Lee V."/>
            <person name="Espinosa-Alvarez O."/>
            <person name="Ortiz P.A."/>
            <person name="Costa-Martins A.G."/>
            <person name="Teixeira M.M."/>
            <person name="Buck G.A."/>
        </authorList>
    </citation>
    <scope>NUCLEOTIDE SEQUENCE [LARGE SCALE GENOMIC DNA]</scope>
    <source>
        <strain evidence="1 2">AM80</strain>
    </source>
</reference>
<protein>
    <submittedName>
        <fullName evidence="1">Uncharacterized protein</fullName>
    </submittedName>
</protein>
<name>A0A422MRT0_TRYRA</name>
<dbReference type="AlphaFoldDB" id="A0A422MRT0"/>
<evidence type="ECO:0000313" key="1">
    <source>
        <dbReference type="EMBL" id="RNE95919.1"/>
    </source>
</evidence>
<dbReference type="GeneID" id="40334031"/>
<dbReference type="EMBL" id="MKGL01000774">
    <property type="protein sequence ID" value="RNE95919.1"/>
    <property type="molecule type" value="Genomic_DNA"/>
</dbReference>
<gene>
    <name evidence="1" type="ORF">TraAM80_10098</name>
</gene>
<evidence type="ECO:0000313" key="2">
    <source>
        <dbReference type="Proteomes" id="UP000283634"/>
    </source>
</evidence>
<organism evidence="1 2">
    <name type="scientific">Trypanosoma rangeli</name>
    <dbReference type="NCBI Taxonomy" id="5698"/>
    <lineage>
        <taxon>Eukaryota</taxon>
        <taxon>Discoba</taxon>
        <taxon>Euglenozoa</taxon>
        <taxon>Kinetoplastea</taxon>
        <taxon>Metakinetoplastina</taxon>
        <taxon>Trypanosomatida</taxon>
        <taxon>Trypanosomatidae</taxon>
        <taxon>Trypanosoma</taxon>
        <taxon>Herpetosoma</taxon>
    </lineage>
</organism>